<proteinExistence type="predicted"/>
<comment type="caution">
    <text evidence="1">The sequence shown here is derived from an EMBL/GenBank/DDBJ whole genome shotgun (WGS) entry which is preliminary data.</text>
</comment>
<dbReference type="Proteomes" id="UP000224460">
    <property type="component" value="Unassembled WGS sequence"/>
</dbReference>
<gene>
    <name evidence="1" type="ORF">CS063_09095</name>
</gene>
<reference evidence="1" key="1">
    <citation type="submission" date="2017-10" db="EMBL/GenBank/DDBJ databases">
        <title>Genome sequence of cellulolytic Lachnospiraceae bacterium XHS1971 isolated from hotspring sediment.</title>
        <authorList>
            <person name="Vasudevan G."/>
            <person name="Joshi A.J."/>
            <person name="Hivarkar S."/>
            <person name="Lanjekar V.B."/>
            <person name="Dhakephalkar P.K."/>
            <person name="Dagar S."/>
        </authorList>
    </citation>
    <scope>NUCLEOTIDE SEQUENCE</scope>
    <source>
        <strain evidence="1">XHS1971</strain>
    </source>
</reference>
<keyword evidence="2" id="KW-1185">Reference proteome</keyword>
<protein>
    <submittedName>
        <fullName evidence="1">Uncharacterized protein</fullName>
    </submittedName>
</protein>
<dbReference type="EMBL" id="PEDL01000008">
    <property type="protein sequence ID" value="PHV70678.1"/>
    <property type="molecule type" value="Genomic_DNA"/>
</dbReference>
<organism evidence="1 2">
    <name type="scientific">Sporanaerobium hydrogeniformans</name>
    <dbReference type="NCBI Taxonomy" id="3072179"/>
    <lineage>
        <taxon>Bacteria</taxon>
        <taxon>Bacillati</taxon>
        <taxon>Bacillota</taxon>
        <taxon>Clostridia</taxon>
        <taxon>Lachnospirales</taxon>
        <taxon>Lachnospiraceae</taxon>
        <taxon>Sporanaerobium</taxon>
    </lineage>
</organism>
<sequence>MIVTVAPFPSIEYIYQIDRLMPHCEIEASHVSLSILSKCIHSAEIIKILQGEPLLLSSLGGFAGKYIKHYLDKAKIKSDIIWSDLETPHKMKIVLESSSDTYLLQAGQGQFAQSEALHKRMIKLTQKLRTYLNQVSTLVIGGYLPDCIEDDFYGLWIKEAKKYNIKTLISTGQPKLLEKVIEESPYALLFTEKQLETLGIVYANEHELLTQLLPYFDKGIHYIGLYLKEKGAYMLSKHKLCAISFHNQVSLSKENTAASGAFLGAFAIGIQRKYEQEKFFKMCTAAALVACCDVDRPLCSKKDVDTFAKKLKIREINLSSF</sequence>
<accession>A0AC61DD56</accession>
<evidence type="ECO:0000313" key="2">
    <source>
        <dbReference type="Proteomes" id="UP000224460"/>
    </source>
</evidence>
<evidence type="ECO:0000313" key="1">
    <source>
        <dbReference type="EMBL" id="PHV70678.1"/>
    </source>
</evidence>
<name>A0AC61DD56_9FIRM</name>